<evidence type="ECO:0000256" key="1">
    <source>
        <dbReference type="ARBA" id="ARBA00007435"/>
    </source>
</evidence>
<accession>A0A1I6I444</accession>
<protein>
    <submittedName>
        <fullName evidence="3">Putative endonuclease</fullName>
    </submittedName>
</protein>
<evidence type="ECO:0000313" key="3">
    <source>
        <dbReference type="EMBL" id="SFR61482.1"/>
    </source>
</evidence>
<proteinExistence type="inferred from homology"/>
<gene>
    <name evidence="3" type="ORF">SAMN04488010_1087</name>
</gene>
<evidence type="ECO:0000259" key="2">
    <source>
        <dbReference type="PROSITE" id="PS50164"/>
    </source>
</evidence>
<keyword evidence="3" id="KW-0255">Endonuclease</keyword>
<dbReference type="Proteomes" id="UP000199462">
    <property type="component" value="Unassembled WGS sequence"/>
</dbReference>
<keyword evidence="3" id="KW-0540">Nuclease</keyword>
<dbReference type="InterPro" id="IPR035901">
    <property type="entry name" value="GIY-YIG_endonuc_sf"/>
</dbReference>
<dbReference type="InterPro" id="IPR050190">
    <property type="entry name" value="UPF0213_domain"/>
</dbReference>
<sequence length="99" mass="12000">MKTSYIYFMTNKNHTVIYTGITSNLLRRVYQHKTKYFIGFTSKYNCNFLVYYEEFFDVNLAIEREKQIKSGNRKRKEELVNSVNPNWEDLSDGWIFECK</sequence>
<dbReference type="PANTHER" id="PTHR34477:SF5">
    <property type="entry name" value="BSL5627 PROTEIN"/>
    <property type="match status" value="1"/>
</dbReference>
<dbReference type="PANTHER" id="PTHR34477">
    <property type="entry name" value="UPF0213 PROTEIN YHBQ"/>
    <property type="match status" value="1"/>
</dbReference>
<dbReference type="Gene3D" id="3.40.1440.10">
    <property type="entry name" value="GIY-YIG endonuclease"/>
    <property type="match status" value="1"/>
</dbReference>
<comment type="similarity">
    <text evidence="1">Belongs to the UPF0213 family.</text>
</comment>
<evidence type="ECO:0000313" key="4">
    <source>
        <dbReference type="Proteomes" id="UP000199462"/>
    </source>
</evidence>
<dbReference type="SUPFAM" id="SSF82771">
    <property type="entry name" value="GIY-YIG endonuclease"/>
    <property type="match status" value="1"/>
</dbReference>
<dbReference type="Pfam" id="PF01541">
    <property type="entry name" value="GIY-YIG"/>
    <property type="match status" value="1"/>
</dbReference>
<name>A0A1I6I444_9FLAO</name>
<dbReference type="CDD" id="cd10448">
    <property type="entry name" value="GIY-YIG_unchar_3"/>
    <property type="match status" value="1"/>
</dbReference>
<keyword evidence="3" id="KW-0378">Hydrolase</keyword>
<dbReference type="PROSITE" id="PS50164">
    <property type="entry name" value="GIY_YIG"/>
    <property type="match status" value="1"/>
</dbReference>
<dbReference type="RefSeq" id="WP_091901957.1">
    <property type="nucleotide sequence ID" value="NZ_CAXBNS010000010.1"/>
</dbReference>
<dbReference type="AlphaFoldDB" id="A0A1I6I444"/>
<feature type="domain" description="GIY-YIG" evidence="2">
    <location>
        <begin position="2"/>
        <end position="78"/>
    </location>
</feature>
<dbReference type="InterPro" id="IPR000305">
    <property type="entry name" value="GIY-YIG_endonuc"/>
</dbReference>
<keyword evidence="4" id="KW-1185">Reference proteome</keyword>
<dbReference type="GO" id="GO:0004519">
    <property type="term" value="F:endonuclease activity"/>
    <property type="evidence" value="ECO:0007669"/>
    <property type="project" value="UniProtKB-KW"/>
</dbReference>
<dbReference type="EMBL" id="FOYX01000001">
    <property type="protein sequence ID" value="SFR61482.1"/>
    <property type="molecule type" value="Genomic_DNA"/>
</dbReference>
<organism evidence="3 4">
    <name type="scientific">Maribacter stanieri</name>
    <dbReference type="NCBI Taxonomy" id="440514"/>
    <lineage>
        <taxon>Bacteria</taxon>
        <taxon>Pseudomonadati</taxon>
        <taxon>Bacteroidota</taxon>
        <taxon>Flavobacteriia</taxon>
        <taxon>Flavobacteriales</taxon>
        <taxon>Flavobacteriaceae</taxon>
        <taxon>Maribacter</taxon>
    </lineage>
</organism>
<dbReference type="STRING" id="440514.SAMN04488010_1087"/>
<reference evidence="4" key="1">
    <citation type="submission" date="2016-10" db="EMBL/GenBank/DDBJ databases">
        <authorList>
            <person name="Varghese N."/>
            <person name="Submissions S."/>
        </authorList>
    </citation>
    <scope>NUCLEOTIDE SEQUENCE [LARGE SCALE GENOMIC DNA]</scope>
    <source>
        <strain evidence="4">DSM 19891</strain>
    </source>
</reference>